<dbReference type="InterPro" id="IPR023214">
    <property type="entry name" value="HAD_sf"/>
</dbReference>
<protein>
    <submittedName>
        <fullName evidence="14">HAD-IC family P-type ATPase</fullName>
    </submittedName>
</protein>
<feature type="transmembrane region" description="Helical" evidence="12">
    <location>
        <begin position="832"/>
        <end position="855"/>
    </location>
</feature>
<dbReference type="InterPro" id="IPR018303">
    <property type="entry name" value="ATPase_P-typ_P_site"/>
</dbReference>
<gene>
    <name evidence="14" type="ORF">OQ273_02705</name>
</gene>
<evidence type="ECO:0000256" key="8">
    <source>
        <dbReference type="ARBA" id="ARBA00022842"/>
    </source>
</evidence>
<dbReference type="InterPro" id="IPR006068">
    <property type="entry name" value="ATPase_P-typ_cation-transptr_C"/>
</dbReference>
<accession>A0A9X3UF35</accession>
<evidence type="ECO:0000259" key="13">
    <source>
        <dbReference type="SMART" id="SM00831"/>
    </source>
</evidence>
<evidence type="ECO:0000256" key="6">
    <source>
        <dbReference type="ARBA" id="ARBA00022741"/>
    </source>
</evidence>
<dbReference type="SMART" id="SM00831">
    <property type="entry name" value="Cation_ATPase_N"/>
    <property type="match status" value="1"/>
</dbReference>
<evidence type="ECO:0000256" key="10">
    <source>
        <dbReference type="ARBA" id="ARBA00022989"/>
    </source>
</evidence>
<feature type="domain" description="Cation-transporting P-type ATPase N-terminal" evidence="13">
    <location>
        <begin position="13"/>
        <end position="86"/>
    </location>
</feature>
<feature type="transmembrane region" description="Helical" evidence="12">
    <location>
        <begin position="772"/>
        <end position="791"/>
    </location>
</feature>
<dbReference type="InterPro" id="IPR001757">
    <property type="entry name" value="P_typ_ATPase"/>
</dbReference>
<dbReference type="Gene3D" id="2.70.150.10">
    <property type="entry name" value="Calcium-transporting ATPase, cytoplasmic transduction domain A"/>
    <property type="match status" value="1"/>
</dbReference>
<dbReference type="InterPro" id="IPR008250">
    <property type="entry name" value="ATPase_P-typ_transduc_dom_A_sf"/>
</dbReference>
<evidence type="ECO:0000256" key="1">
    <source>
        <dbReference type="ARBA" id="ARBA00004651"/>
    </source>
</evidence>
<dbReference type="InterPro" id="IPR059000">
    <property type="entry name" value="ATPase_P-type_domA"/>
</dbReference>
<feature type="transmembrane region" description="Helical" evidence="12">
    <location>
        <begin position="253"/>
        <end position="273"/>
    </location>
</feature>
<dbReference type="PRINTS" id="PR00119">
    <property type="entry name" value="CATATPASE"/>
</dbReference>
<dbReference type="InterPro" id="IPR036412">
    <property type="entry name" value="HAD-like_sf"/>
</dbReference>
<evidence type="ECO:0000256" key="3">
    <source>
        <dbReference type="ARBA" id="ARBA00022475"/>
    </source>
</evidence>
<feature type="transmembrane region" description="Helical" evidence="12">
    <location>
        <begin position="90"/>
        <end position="106"/>
    </location>
</feature>
<evidence type="ECO:0000256" key="9">
    <source>
        <dbReference type="ARBA" id="ARBA00022967"/>
    </source>
</evidence>
<feature type="transmembrane region" description="Helical" evidence="12">
    <location>
        <begin position="66"/>
        <end position="84"/>
    </location>
</feature>
<comment type="similarity">
    <text evidence="2">Belongs to the cation transport ATPase (P-type) (TC 3.A.3) family. Type IIA subfamily.</text>
</comment>
<dbReference type="InterPro" id="IPR023299">
    <property type="entry name" value="ATPase_P-typ_cyto_dom_N"/>
</dbReference>
<comment type="subcellular location">
    <subcellularLocation>
        <location evidence="1">Cell membrane</location>
        <topology evidence="1">Multi-pass membrane protein</topology>
    </subcellularLocation>
</comment>
<dbReference type="RefSeq" id="WP_267988934.1">
    <property type="nucleotide sequence ID" value="NZ_JAPJZI010000001.1"/>
</dbReference>
<feature type="transmembrane region" description="Helical" evidence="12">
    <location>
        <begin position="732"/>
        <end position="751"/>
    </location>
</feature>
<keyword evidence="10 12" id="KW-1133">Transmembrane helix</keyword>
<dbReference type="GO" id="GO:0030007">
    <property type="term" value="P:intracellular potassium ion homeostasis"/>
    <property type="evidence" value="ECO:0007669"/>
    <property type="project" value="TreeGrafter"/>
</dbReference>
<reference evidence="14" key="1">
    <citation type="submission" date="2022-11" db="EMBL/GenBank/DDBJ databases">
        <title>Draft genome sequence of Hoeflea poritis E7-10 and Hoeflea prorocentri PM5-8, separated from scleractinian coral Porites lutea and marine dinoflagellate.</title>
        <authorList>
            <person name="Zhang G."/>
            <person name="Wei Q."/>
            <person name="Cai L."/>
        </authorList>
    </citation>
    <scope>NUCLEOTIDE SEQUENCE</scope>
    <source>
        <strain evidence="14">PM5-8</strain>
    </source>
</reference>
<name>A0A9X3UF35_9HYPH</name>
<keyword evidence="6" id="KW-0547">Nucleotide-binding</keyword>
<dbReference type="SFLD" id="SFLDF00027">
    <property type="entry name" value="p-type_atpase"/>
    <property type="match status" value="1"/>
</dbReference>
<feature type="transmembrane region" description="Helical" evidence="12">
    <location>
        <begin position="803"/>
        <end position="820"/>
    </location>
</feature>
<keyword evidence="7" id="KW-0067">ATP-binding</keyword>
<dbReference type="Proteomes" id="UP001151234">
    <property type="component" value="Unassembled WGS sequence"/>
</dbReference>
<dbReference type="InterPro" id="IPR004014">
    <property type="entry name" value="ATPase_P-typ_cation-transptr_N"/>
</dbReference>
<dbReference type="Pfam" id="PF08282">
    <property type="entry name" value="Hydrolase_3"/>
    <property type="match status" value="1"/>
</dbReference>
<keyword evidence="4" id="KW-0597">Phosphoprotein</keyword>
<dbReference type="PROSITE" id="PS00154">
    <property type="entry name" value="ATPASE_E1_E2"/>
    <property type="match status" value="1"/>
</dbReference>
<dbReference type="GO" id="GO:0005524">
    <property type="term" value="F:ATP binding"/>
    <property type="evidence" value="ECO:0007669"/>
    <property type="project" value="UniProtKB-KW"/>
</dbReference>
<comment type="caution">
    <text evidence="14">The sequence shown here is derived from an EMBL/GenBank/DDBJ whole genome shotgun (WGS) entry which is preliminary data.</text>
</comment>
<evidence type="ECO:0000256" key="12">
    <source>
        <dbReference type="SAM" id="Phobius"/>
    </source>
</evidence>
<evidence type="ECO:0000256" key="2">
    <source>
        <dbReference type="ARBA" id="ARBA00005675"/>
    </source>
</evidence>
<dbReference type="GO" id="GO:0005391">
    <property type="term" value="F:P-type sodium:potassium-exchanging transporter activity"/>
    <property type="evidence" value="ECO:0007669"/>
    <property type="project" value="TreeGrafter"/>
</dbReference>
<dbReference type="EMBL" id="JAPJZI010000001">
    <property type="protein sequence ID" value="MDA5397473.1"/>
    <property type="molecule type" value="Genomic_DNA"/>
</dbReference>
<keyword evidence="5 12" id="KW-0812">Transmembrane</keyword>
<keyword evidence="9" id="KW-1278">Translocase</keyword>
<dbReference type="Gene3D" id="3.40.1110.10">
    <property type="entry name" value="Calcium-transporting ATPase, cytoplasmic domain N"/>
    <property type="match status" value="1"/>
</dbReference>
<evidence type="ECO:0000313" key="15">
    <source>
        <dbReference type="Proteomes" id="UP001151234"/>
    </source>
</evidence>
<dbReference type="AlphaFoldDB" id="A0A9X3UF35"/>
<dbReference type="GO" id="GO:1902600">
    <property type="term" value="P:proton transmembrane transport"/>
    <property type="evidence" value="ECO:0007669"/>
    <property type="project" value="TreeGrafter"/>
</dbReference>
<keyword evidence="3" id="KW-1003">Cell membrane</keyword>
<dbReference type="PANTHER" id="PTHR43294">
    <property type="entry name" value="SODIUM/POTASSIUM-TRANSPORTING ATPASE SUBUNIT ALPHA"/>
    <property type="match status" value="1"/>
</dbReference>
<dbReference type="PRINTS" id="PR00120">
    <property type="entry name" value="HATPASE"/>
</dbReference>
<keyword evidence="11 12" id="KW-0472">Membrane</keyword>
<dbReference type="FunFam" id="2.70.150.10:FF:000160">
    <property type="entry name" value="Sarcoplasmic/endoplasmic reticulum calcium ATPase 1"/>
    <property type="match status" value="1"/>
</dbReference>
<evidence type="ECO:0000313" key="14">
    <source>
        <dbReference type="EMBL" id="MDA5397473.1"/>
    </source>
</evidence>
<evidence type="ECO:0000256" key="7">
    <source>
        <dbReference type="ARBA" id="ARBA00022840"/>
    </source>
</evidence>
<dbReference type="InterPro" id="IPR050510">
    <property type="entry name" value="Cation_transp_ATPase_P-type"/>
</dbReference>
<proteinExistence type="inferred from homology"/>
<organism evidence="14 15">
    <name type="scientific">Hoeflea prorocentri</name>
    <dbReference type="NCBI Taxonomy" id="1922333"/>
    <lineage>
        <taxon>Bacteria</taxon>
        <taxon>Pseudomonadati</taxon>
        <taxon>Pseudomonadota</taxon>
        <taxon>Alphaproteobacteria</taxon>
        <taxon>Hyphomicrobiales</taxon>
        <taxon>Rhizobiaceae</taxon>
        <taxon>Hoeflea</taxon>
    </lineage>
</organism>
<dbReference type="GO" id="GO:0006883">
    <property type="term" value="P:intracellular sodium ion homeostasis"/>
    <property type="evidence" value="ECO:0007669"/>
    <property type="project" value="TreeGrafter"/>
</dbReference>
<dbReference type="SUPFAM" id="SSF81660">
    <property type="entry name" value="Metal cation-transporting ATPase, ATP-binding domain N"/>
    <property type="match status" value="1"/>
</dbReference>
<dbReference type="SUPFAM" id="SSF81665">
    <property type="entry name" value="Calcium ATPase, transmembrane domain M"/>
    <property type="match status" value="1"/>
</dbReference>
<evidence type="ECO:0000256" key="11">
    <source>
        <dbReference type="ARBA" id="ARBA00023136"/>
    </source>
</evidence>
<dbReference type="GO" id="GO:0005886">
    <property type="term" value="C:plasma membrane"/>
    <property type="evidence" value="ECO:0007669"/>
    <property type="project" value="UniProtKB-SubCell"/>
</dbReference>
<keyword evidence="15" id="KW-1185">Reference proteome</keyword>
<evidence type="ECO:0000256" key="4">
    <source>
        <dbReference type="ARBA" id="ARBA00022553"/>
    </source>
</evidence>
<dbReference type="Gene3D" id="1.20.1110.10">
    <property type="entry name" value="Calcium-transporting ATPase, transmembrane domain"/>
    <property type="match status" value="1"/>
</dbReference>
<dbReference type="SFLD" id="SFLDG00002">
    <property type="entry name" value="C1.7:_P-type_atpase_like"/>
    <property type="match status" value="1"/>
</dbReference>
<dbReference type="Pfam" id="PF00122">
    <property type="entry name" value="E1-E2_ATPase"/>
    <property type="match status" value="1"/>
</dbReference>
<dbReference type="PANTHER" id="PTHR43294:SF21">
    <property type="entry name" value="CATION TRANSPORTING ATPASE"/>
    <property type="match status" value="1"/>
</dbReference>
<dbReference type="Pfam" id="PF13246">
    <property type="entry name" value="Cation_ATPase"/>
    <property type="match status" value="1"/>
</dbReference>
<dbReference type="GO" id="GO:0036376">
    <property type="term" value="P:sodium ion export across plasma membrane"/>
    <property type="evidence" value="ECO:0007669"/>
    <property type="project" value="TreeGrafter"/>
</dbReference>
<feature type="transmembrane region" description="Helical" evidence="12">
    <location>
        <begin position="875"/>
        <end position="895"/>
    </location>
</feature>
<dbReference type="InterPro" id="IPR023298">
    <property type="entry name" value="ATPase_P-typ_TM_dom_sf"/>
</dbReference>
<dbReference type="InterPro" id="IPR044492">
    <property type="entry name" value="P_typ_ATPase_HD_dom"/>
</dbReference>
<keyword evidence="8" id="KW-0460">Magnesium</keyword>
<dbReference type="SUPFAM" id="SSF56784">
    <property type="entry name" value="HAD-like"/>
    <property type="match status" value="1"/>
</dbReference>
<dbReference type="GO" id="GO:1990573">
    <property type="term" value="P:potassium ion import across plasma membrane"/>
    <property type="evidence" value="ECO:0007669"/>
    <property type="project" value="TreeGrafter"/>
</dbReference>
<dbReference type="NCBIfam" id="TIGR01494">
    <property type="entry name" value="ATPase_P-type"/>
    <property type="match status" value="2"/>
</dbReference>
<evidence type="ECO:0000256" key="5">
    <source>
        <dbReference type="ARBA" id="ARBA00022692"/>
    </source>
</evidence>
<dbReference type="Gene3D" id="3.40.50.1000">
    <property type="entry name" value="HAD superfamily/HAD-like"/>
    <property type="match status" value="1"/>
</dbReference>
<dbReference type="GO" id="GO:0016887">
    <property type="term" value="F:ATP hydrolysis activity"/>
    <property type="evidence" value="ECO:0007669"/>
    <property type="project" value="InterPro"/>
</dbReference>
<dbReference type="Pfam" id="PF00689">
    <property type="entry name" value="Cation_ATPase_C"/>
    <property type="match status" value="1"/>
</dbReference>
<feature type="transmembrane region" description="Helical" evidence="12">
    <location>
        <begin position="707"/>
        <end position="726"/>
    </location>
</feature>
<feature type="transmembrane region" description="Helical" evidence="12">
    <location>
        <begin position="279"/>
        <end position="305"/>
    </location>
</feature>
<dbReference type="SUPFAM" id="SSF81653">
    <property type="entry name" value="Calcium ATPase, transduction domain A"/>
    <property type="match status" value="1"/>
</dbReference>
<dbReference type="SFLD" id="SFLDS00003">
    <property type="entry name" value="Haloacid_Dehalogenase"/>
    <property type="match status" value="1"/>
</dbReference>
<sequence length="904" mass="96621">MSASAHRPFDDQLWYTLPVESAFGQLETGPEGLSDEEAAARRARFGANVLPDVPRPGALQRLFRQFNNLLIWVLIGSAGATAILGHWTDTIVILAVVIVNAAIGYWQEGKAEEALEAVRAMLPLQALALRDGKAQGRPAGELVPGDIVLLAAGDRVPADLRLIEARGLRVEEAALTGESVPATKQTDPVDRDTPLGDRTSMAYSGTLIAAGRCTGVVVATGKQAQVGRIGTALASIEKTQTPLLRQINRFAQILTVIILSFCSVFFAFAVLMRDYAPEYALLAMVGMAVSAIPEGLPAVITITLATGVRRMAARNAVIRRLPAVETLGAVSVICTDKTGTLTQNEMVVRNLVAGPDLETLDVTGEGYGPVGDISVANAAISLKPDHPAFEMIRAGLLCNDAELNCSAEQTWSVAGDPMEGALLALAAKAGFDTALERQHHRRIDEMPFEAENRFMATLNQSDDVAFIYLKGAPHVVLAMCSHQAGQEGRHPLDISAWNAAFDAMAQRGRRVLAFARKEWSGDTLPDSPDMGAGFNLLGAAGFIDPPRPEAVSAMRQCRRAGITVKMITGDHALTAKAIADQLGMASDGKVLSGSDIDGFDDNELRAAVKSSSVFARTAPIHKLRLVQALQADGETVAMTGDGVNDAPALKRADVGIAMGIKGTQAAKEAAEVVLADDNFATIASAVREGRTVYDNIRKVIAWNLPTNGGEALIIMSAILLGLSLPITPVQILWINLVTAVALGLTLAFEPPEPTVMDRPPRGRRASLLDTEMVWRVGLVSVLMAAVVFWLFLSTAETEGLPYAQTLSVNAIVVMEIFYLFSVRYLHLASLTLSGLAGTPAIWIGMVLTVLAQLAFTYTPFLNATLGSAPISLEHGALIILFGTALLFILECEKWLRRRVLGWKR</sequence>
<dbReference type="Pfam" id="PF00690">
    <property type="entry name" value="Cation_ATPase_N"/>
    <property type="match status" value="1"/>
</dbReference>